<feature type="transmembrane region" description="Helical" evidence="1">
    <location>
        <begin position="102"/>
        <end position="119"/>
    </location>
</feature>
<feature type="transmembrane region" description="Helical" evidence="1">
    <location>
        <begin position="43"/>
        <end position="61"/>
    </location>
</feature>
<comment type="caution">
    <text evidence="2">The sequence shown here is derived from an EMBL/GenBank/DDBJ whole genome shotgun (WGS) entry which is preliminary data.</text>
</comment>
<feature type="transmembrane region" description="Helical" evidence="1">
    <location>
        <begin position="125"/>
        <end position="145"/>
    </location>
</feature>
<gene>
    <name evidence="2" type="ORF">Q4F19_16980</name>
</gene>
<feature type="transmembrane region" description="Helical" evidence="1">
    <location>
        <begin position="179"/>
        <end position="212"/>
    </location>
</feature>
<feature type="transmembrane region" description="Helical" evidence="1">
    <location>
        <begin position="73"/>
        <end position="90"/>
    </location>
</feature>
<feature type="transmembrane region" description="Helical" evidence="1">
    <location>
        <begin position="365"/>
        <end position="384"/>
    </location>
</feature>
<sequence>MLLFGCYISLLYKITGLGAILFTLTALAMFLRPYRIWKFSWPVAGLAVAYVALSTVTAMRINTGVGLEKTAQFMVVVLSASFAVRHIFILNSDERFKLLKHFTILNIFVLAHVIAYHIFRGYFTTWKYLFDTKLVFSVGVVLLFMFEDRIRSFSSSVWYMTLLSYAVIVLASGERKAYLLLALIFLFSKASAKTVLAVTLMSIALATAFVSLSHGTYVARQLTSADRSLDAMPTRAFFSDASIAEHSDMSRAFTNRMADKLFAEHPVFGAGATGYQAWAIKTYGPLTRTNQLPMNVHGERHRIPAESGWIGVVVAVLLLIVAAIRVIRYLILNGGSSATSLSRSSAYLYLFSVCYCYSEAIDTTLLTTVVIFGFVCAGLDQPVFDGLLRRSRRRGPTPLLSAHKERARVGALRLDRSLRVKRHY</sequence>
<evidence type="ECO:0000256" key="1">
    <source>
        <dbReference type="SAM" id="Phobius"/>
    </source>
</evidence>
<feature type="transmembrane region" description="Helical" evidence="1">
    <location>
        <begin position="309"/>
        <end position="331"/>
    </location>
</feature>
<organism evidence="2 3">
    <name type="scientific">Sphingomonas natans</name>
    <dbReference type="NCBI Taxonomy" id="3063330"/>
    <lineage>
        <taxon>Bacteria</taxon>
        <taxon>Pseudomonadati</taxon>
        <taxon>Pseudomonadota</taxon>
        <taxon>Alphaproteobacteria</taxon>
        <taxon>Sphingomonadales</taxon>
        <taxon>Sphingomonadaceae</taxon>
        <taxon>Sphingomonas</taxon>
    </lineage>
</organism>
<reference evidence="2" key="1">
    <citation type="submission" date="2023-07" db="EMBL/GenBank/DDBJ databases">
        <authorList>
            <person name="Kim M."/>
        </authorList>
    </citation>
    <scope>NUCLEOTIDE SEQUENCE</scope>
    <source>
        <strain evidence="2">BIUV-7</strain>
    </source>
</reference>
<keyword evidence="1" id="KW-1133">Transmembrane helix</keyword>
<keyword evidence="1" id="KW-0812">Transmembrane</keyword>
<keyword evidence="1" id="KW-0472">Membrane</keyword>
<feature type="transmembrane region" description="Helical" evidence="1">
    <location>
        <begin position="12"/>
        <end position="31"/>
    </location>
</feature>
<name>A0ABT8YEJ2_9SPHN</name>
<keyword evidence="3" id="KW-1185">Reference proteome</keyword>
<evidence type="ECO:0000313" key="2">
    <source>
        <dbReference type="EMBL" id="MDO6416084.1"/>
    </source>
</evidence>
<dbReference type="Proteomes" id="UP001169764">
    <property type="component" value="Unassembled WGS sequence"/>
</dbReference>
<dbReference type="EMBL" id="JAUOTP010000009">
    <property type="protein sequence ID" value="MDO6416084.1"/>
    <property type="molecule type" value="Genomic_DNA"/>
</dbReference>
<dbReference type="GO" id="GO:0016874">
    <property type="term" value="F:ligase activity"/>
    <property type="evidence" value="ECO:0007669"/>
    <property type="project" value="UniProtKB-KW"/>
</dbReference>
<evidence type="ECO:0000313" key="3">
    <source>
        <dbReference type="Proteomes" id="UP001169764"/>
    </source>
</evidence>
<accession>A0ABT8YEJ2</accession>
<protein>
    <submittedName>
        <fullName evidence="2">O-antigen ligase family protein</fullName>
    </submittedName>
</protein>
<proteinExistence type="predicted"/>
<feature type="transmembrane region" description="Helical" evidence="1">
    <location>
        <begin position="157"/>
        <end position="173"/>
    </location>
</feature>
<keyword evidence="2" id="KW-0436">Ligase</keyword>